<sequence length="577" mass="69175">MRNELESILRTNKENYHAGTISLLDQNVLPPSLLLTFAFGASLKYYTRGESTRASRHYRRVADIPGIQEVSQRDRALIVTKDTFQRFVDYTTEKDRIAAQQEKEAAKLAALRKATYEKSKTWESTIENIKARRRDELLSKRQKAEEERKMFVKEMTEKKVAERAEVVQQARRLLQQKRPLCRQINRALLVSECFRELDAQVAFQKTIRAMDKEQEAEYVNSIKTDVARYEEQKKQEAKEREKKTEDYRTALQKQIEENKRDNKLKMTEKLEAEKQDLINITRNMQLTKEKEMQDILNKKKRFQQCFKEAIEEKKQFELKLNHNEEFEDQALEVCREAKDRIQKIHKSVALKEKEEKARQMKIIAEQYVSPEKTREAKEQEILRKAIEEKEAAEVEKRKAQKEREEKMRALMEEYRLHDAAIKTKQRQEEKHLKAWEMMQRFKKDEYDKQTNLEERERQWQQKLEYRNELRRDIEERRIEKEREEVREAEAKAEAKTAIEKANQRILLYGDEVLEESKGVRPLYPIIKAIEEIKKEIGLMPKKIEESTVKAERPGRKRRARRYICAKPVPVDQRYYLQ</sequence>
<dbReference type="Pfam" id="PF13868">
    <property type="entry name" value="TPH"/>
    <property type="match status" value="1"/>
</dbReference>
<feature type="coiled-coil region" evidence="2">
    <location>
        <begin position="219"/>
        <end position="290"/>
    </location>
</feature>
<dbReference type="GO" id="GO:0005879">
    <property type="term" value="C:axonemal microtubule"/>
    <property type="evidence" value="ECO:0007669"/>
    <property type="project" value="TreeGrafter"/>
</dbReference>
<feature type="coiled-coil region" evidence="2">
    <location>
        <begin position="466"/>
        <end position="500"/>
    </location>
</feature>
<name>A0A6I9XQ19_9HYME</name>
<evidence type="ECO:0000313" key="5">
    <source>
        <dbReference type="RefSeq" id="XP_011648201.2"/>
    </source>
</evidence>
<accession>A0A6I9XQ19</accession>
<dbReference type="InterPro" id="IPR039986">
    <property type="entry name" value="CFAP210"/>
</dbReference>
<evidence type="ECO:0000256" key="1">
    <source>
        <dbReference type="ARBA" id="ARBA00023054"/>
    </source>
</evidence>
<gene>
    <name evidence="5" type="primary">LOC105434235</name>
</gene>
<dbReference type="InterPro" id="IPR043597">
    <property type="entry name" value="TPH_dom"/>
</dbReference>
<protein>
    <submittedName>
        <fullName evidence="5">Trichohyalin-like</fullName>
    </submittedName>
</protein>
<keyword evidence="4" id="KW-1185">Reference proteome</keyword>
<dbReference type="AlphaFoldDB" id="A0A6I9XQ19"/>
<dbReference type="RefSeq" id="XP_011648201.2">
    <property type="nucleotide sequence ID" value="XM_011649899.2"/>
</dbReference>
<proteinExistence type="predicted"/>
<reference evidence="5" key="1">
    <citation type="submission" date="2025-08" db="UniProtKB">
        <authorList>
            <consortium name="RefSeq"/>
        </authorList>
    </citation>
    <scope>IDENTIFICATION</scope>
</reference>
<dbReference type="PANTHER" id="PTHR28663">
    <property type="entry name" value="COILED-COIL DOMAIN-CONTAINING PROTEIN 173"/>
    <property type="match status" value="1"/>
</dbReference>
<keyword evidence="1 2" id="KW-0175">Coiled coil</keyword>
<evidence type="ECO:0000313" key="4">
    <source>
        <dbReference type="Proteomes" id="UP000504615"/>
    </source>
</evidence>
<organism evidence="4 5">
    <name type="scientific">Pogonomyrmex barbatus</name>
    <name type="common">red harvester ant</name>
    <dbReference type="NCBI Taxonomy" id="144034"/>
    <lineage>
        <taxon>Eukaryota</taxon>
        <taxon>Metazoa</taxon>
        <taxon>Ecdysozoa</taxon>
        <taxon>Arthropoda</taxon>
        <taxon>Hexapoda</taxon>
        <taxon>Insecta</taxon>
        <taxon>Pterygota</taxon>
        <taxon>Neoptera</taxon>
        <taxon>Endopterygota</taxon>
        <taxon>Hymenoptera</taxon>
        <taxon>Apocrita</taxon>
        <taxon>Aculeata</taxon>
        <taxon>Formicoidea</taxon>
        <taxon>Formicidae</taxon>
        <taxon>Myrmicinae</taxon>
        <taxon>Pogonomyrmex</taxon>
    </lineage>
</organism>
<evidence type="ECO:0000256" key="2">
    <source>
        <dbReference type="SAM" id="Coils"/>
    </source>
</evidence>
<dbReference type="Proteomes" id="UP000504615">
    <property type="component" value="Unplaced"/>
</dbReference>
<feature type="domain" description="Trichohyalin-plectin-homology" evidence="3">
    <location>
        <begin position="181"/>
        <end position="515"/>
    </location>
</feature>
<dbReference type="GeneID" id="105434235"/>
<dbReference type="PANTHER" id="PTHR28663:SF1">
    <property type="entry name" value="CILIA- AND FLAGELLA- ASSOCIATED PROTEIN 210"/>
    <property type="match status" value="1"/>
</dbReference>
<dbReference type="OrthoDB" id="331765at2759"/>
<feature type="coiled-coil region" evidence="2">
    <location>
        <begin position="375"/>
        <end position="409"/>
    </location>
</feature>
<evidence type="ECO:0000259" key="3">
    <source>
        <dbReference type="Pfam" id="PF13868"/>
    </source>
</evidence>